<evidence type="ECO:0000259" key="6">
    <source>
        <dbReference type="Pfam" id="PF04127"/>
    </source>
</evidence>
<dbReference type="NCBIfam" id="TIGR00521">
    <property type="entry name" value="coaBC_dfp"/>
    <property type="match status" value="1"/>
</dbReference>
<accession>A0A841QZP9</accession>
<dbReference type="GO" id="GO:0010181">
    <property type="term" value="F:FMN binding"/>
    <property type="evidence" value="ECO:0007669"/>
    <property type="project" value="UniProtKB-UniRule"/>
</dbReference>
<evidence type="ECO:0000313" key="8">
    <source>
        <dbReference type="Proteomes" id="UP000591941"/>
    </source>
</evidence>
<keyword evidence="3" id="KW-0479">Metal-binding</keyword>
<dbReference type="Pfam" id="PF02441">
    <property type="entry name" value="Flavoprotein"/>
    <property type="match status" value="1"/>
</dbReference>
<feature type="active site" description="Proton donor" evidence="3">
    <location>
        <position position="159"/>
    </location>
</feature>
<feature type="region of interest" description="Phosphopantothenate--cysteine ligase" evidence="3">
    <location>
        <begin position="191"/>
        <end position="402"/>
    </location>
</feature>
<dbReference type="InterPro" id="IPR036551">
    <property type="entry name" value="Flavin_trans-like"/>
</dbReference>
<dbReference type="AlphaFoldDB" id="A0A841QZP9"/>
<dbReference type="Gene3D" id="3.40.50.1950">
    <property type="entry name" value="Flavin prenyltransferase-like"/>
    <property type="match status" value="1"/>
</dbReference>
<evidence type="ECO:0000256" key="3">
    <source>
        <dbReference type="HAMAP-Rule" id="MF_02225"/>
    </source>
</evidence>
<protein>
    <recommendedName>
        <fullName evidence="3">Coenzyme A biosynthesis bifunctional protein CoaBC</fullName>
    </recommendedName>
    <alternativeName>
        <fullName evidence="3">DNA/pantothenate metabolism flavoprotein</fullName>
    </alternativeName>
    <alternativeName>
        <fullName evidence="3">Phosphopantothenoylcysteine synthetase/decarboxylase</fullName>
        <shortName evidence="3">PPCS-PPCDC</shortName>
    </alternativeName>
    <domain>
        <recommendedName>
            <fullName evidence="3">Phosphopantothenoylcysteine decarboxylase</fullName>
            <shortName evidence="3">PPC decarboxylase</shortName>
            <shortName evidence="3">PPC-DC</shortName>
            <ecNumber evidence="3">4.1.1.36</ecNumber>
        </recommendedName>
        <alternativeName>
            <fullName evidence="3">CoaC</fullName>
        </alternativeName>
    </domain>
    <domain>
        <recommendedName>
            <fullName evidence="3">Phosphopantothenate--cysteine ligase</fullName>
            <ecNumber evidence="3">6.3.2.5</ecNumber>
        </recommendedName>
        <alternativeName>
            <fullName evidence="3">CoaB</fullName>
        </alternativeName>
        <alternativeName>
            <fullName evidence="3">Phosphopantothenoylcysteine synthetase</fullName>
            <shortName evidence="3">PPC synthetase</shortName>
            <shortName evidence="3">PPC-S</shortName>
        </alternativeName>
    </domain>
</protein>
<dbReference type="SUPFAM" id="SSF52507">
    <property type="entry name" value="Homo-oligomeric flavin-containing Cys decarboxylases, HFCD"/>
    <property type="match status" value="1"/>
</dbReference>
<keyword evidence="8" id="KW-1185">Reference proteome</keyword>
<keyword evidence="3 4" id="KW-0436">Ligase</keyword>
<dbReference type="Gene3D" id="3.40.50.10300">
    <property type="entry name" value="CoaB-like"/>
    <property type="match status" value="1"/>
</dbReference>
<dbReference type="HAMAP" id="MF_02225">
    <property type="entry name" value="CoaBC"/>
    <property type="match status" value="1"/>
</dbReference>
<comment type="cofactor">
    <cofactor evidence="3">
        <name>Mg(2+)</name>
        <dbReference type="ChEBI" id="CHEBI:18420"/>
    </cofactor>
</comment>
<comment type="cofactor">
    <cofactor evidence="3">
        <name>FMN</name>
        <dbReference type="ChEBI" id="CHEBI:58210"/>
    </cofactor>
    <text evidence="3">Binds 1 FMN per subunit.</text>
</comment>
<evidence type="ECO:0000256" key="4">
    <source>
        <dbReference type="RuleBase" id="RU364078"/>
    </source>
</evidence>
<comment type="function">
    <text evidence="3">Catalyzes two sequential steps in the biosynthesis of coenzyme A. In the first step cysteine is conjugated to 4'-phosphopantothenate to form 4-phosphopantothenoylcysteine. In the second step the latter compound is decarboxylated to form 4'-phosphopantotheine.</text>
</comment>
<dbReference type="InterPro" id="IPR005252">
    <property type="entry name" value="CoaBC"/>
</dbReference>
<dbReference type="GO" id="GO:0046872">
    <property type="term" value="F:metal ion binding"/>
    <property type="evidence" value="ECO:0007669"/>
    <property type="project" value="UniProtKB-KW"/>
</dbReference>
<comment type="catalytic activity">
    <reaction evidence="3 4">
        <text>N-[(R)-4-phosphopantothenoyl]-L-cysteine + H(+) = (R)-4'-phosphopantetheine + CO2</text>
        <dbReference type="Rhea" id="RHEA:16793"/>
        <dbReference type="ChEBI" id="CHEBI:15378"/>
        <dbReference type="ChEBI" id="CHEBI:16526"/>
        <dbReference type="ChEBI" id="CHEBI:59458"/>
        <dbReference type="ChEBI" id="CHEBI:61723"/>
        <dbReference type="EC" id="4.1.1.36"/>
    </reaction>
</comment>
<comment type="pathway">
    <text evidence="3 4">Cofactor biosynthesis; coenzyme A biosynthesis; CoA from (R)-pantothenate: step 2/5.</text>
</comment>
<feature type="binding site" evidence="3">
    <location>
        <position position="289"/>
    </location>
    <ligand>
        <name>CTP</name>
        <dbReference type="ChEBI" id="CHEBI:37563"/>
    </ligand>
</feature>
<feature type="binding site" evidence="3">
    <location>
        <position position="279"/>
    </location>
    <ligand>
        <name>CTP</name>
        <dbReference type="ChEBI" id="CHEBI:37563"/>
    </ligand>
</feature>
<dbReference type="SUPFAM" id="SSF102645">
    <property type="entry name" value="CoaB-like"/>
    <property type="match status" value="1"/>
</dbReference>
<comment type="caution">
    <text evidence="7">The sequence shown here is derived from an EMBL/GenBank/DDBJ whole genome shotgun (WGS) entry which is preliminary data.</text>
</comment>
<dbReference type="GO" id="GO:0004633">
    <property type="term" value="F:phosphopantothenoylcysteine decarboxylase activity"/>
    <property type="evidence" value="ECO:0007669"/>
    <property type="project" value="UniProtKB-UniRule"/>
</dbReference>
<feature type="domain" description="DNA/pantothenate metabolism flavoprotein C-terminal" evidence="6">
    <location>
        <begin position="186"/>
        <end position="395"/>
    </location>
</feature>
<dbReference type="InterPro" id="IPR003382">
    <property type="entry name" value="Flavoprotein"/>
</dbReference>
<evidence type="ECO:0000313" key="7">
    <source>
        <dbReference type="EMBL" id="MBB6477155.1"/>
    </source>
</evidence>
<evidence type="ECO:0000259" key="5">
    <source>
        <dbReference type="Pfam" id="PF02441"/>
    </source>
</evidence>
<dbReference type="InterPro" id="IPR035929">
    <property type="entry name" value="CoaB-like_sf"/>
</dbReference>
<dbReference type="GO" id="GO:0015937">
    <property type="term" value="P:coenzyme A biosynthetic process"/>
    <property type="evidence" value="ECO:0007669"/>
    <property type="project" value="UniProtKB-UniRule"/>
</dbReference>
<feature type="binding site" evidence="3">
    <location>
        <position position="337"/>
    </location>
    <ligand>
        <name>CTP</name>
        <dbReference type="ChEBI" id="CHEBI:37563"/>
    </ligand>
</feature>
<dbReference type="EC" id="6.3.2.5" evidence="3"/>
<gene>
    <name evidence="3" type="primary">coaBC</name>
    <name evidence="7" type="ORF">HNR45_000177</name>
</gene>
<keyword evidence="3" id="KW-0460">Magnesium</keyword>
<sequence>MGRLQGKKVVLGVSGGIAAYKALFLVRELRRHGAEVHVIMTEHATKLVTPLSFRELSGQPVTTTMWGEITHWNVEHIALANLADVFVLAPATANLIGKVANGIADDMLTTTVMATTAPVVVVPAMNTRMYENPFTQSNLQKLASAGYTVIEPESGDMACGTNGKGRFPAVETIVATIERVASQGLLRGKKVVVSAGGTREAIDPVRYLSNRSSGKMGYAVAAAAAWQGAEVVLVSATTSLPEVPGVRTVHVNSAREMKDAIDAEFDTADIVVKAAAVADYRPAKTASQKIKKQDEDMQIKLVRNPDILYELGQRKKQQILIGFAAETQNVLEYAKGKLIKKNLDMLVANNVAAPGAGFQTDTNIVTFVYRDGSHESLDIMTKDRVAEEIIKRAAELVSACKK</sequence>
<dbReference type="UniPathway" id="UPA00241">
    <property type="reaction ID" value="UER00353"/>
</dbReference>
<comment type="pathway">
    <text evidence="3 4">Cofactor biosynthesis; coenzyme A biosynthesis; CoA from (R)-pantothenate: step 3/5.</text>
</comment>
<feature type="region of interest" description="Phosphopantothenoylcysteine decarboxylase" evidence="3">
    <location>
        <begin position="1"/>
        <end position="190"/>
    </location>
</feature>
<keyword evidence="3 4" id="KW-0288">FMN</keyword>
<name>A0A841QZP9_9FIRM</name>
<dbReference type="EMBL" id="JACHHI010000001">
    <property type="protein sequence ID" value="MBB6477155.1"/>
    <property type="molecule type" value="Genomic_DNA"/>
</dbReference>
<comment type="function">
    <text evidence="4">Catalyzes two steps in the biosynthesis of coenzyme A. In the first step cysteine is conjugated to 4'-phosphopantothenate to form 4-phosphopantothenoylcysteine, in the latter compound is decarboxylated to form 4'-phosphopantotheine.</text>
</comment>
<dbReference type="InterPro" id="IPR007085">
    <property type="entry name" value="DNA/pantothenate-metab_flavo_C"/>
</dbReference>
<comment type="catalytic activity">
    <reaction evidence="3 4">
        <text>(R)-4'-phosphopantothenate + L-cysteine + CTP = N-[(R)-4-phosphopantothenoyl]-L-cysteine + CMP + diphosphate + H(+)</text>
        <dbReference type="Rhea" id="RHEA:19397"/>
        <dbReference type="ChEBI" id="CHEBI:10986"/>
        <dbReference type="ChEBI" id="CHEBI:15378"/>
        <dbReference type="ChEBI" id="CHEBI:33019"/>
        <dbReference type="ChEBI" id="CHEBI:35235"/>
        <dbReference type="ChEBI" id="CHEBI:37563"/>
        <dbReference type="ChEBI" id="CHEBI:59458"/>
        <dbReference type="ChEBI" id="CHEBI:60377"/>
        <dbReference type="EC" id="6.3.2.5"/>
    </reaction>
</comment>
<comment type="caution">
    <text evidence="3">Lacks conserved residue(s) required for the propagation of feature annotation.</text>
</comment>
<proteinExistence type="inferred from homology"/>
<dbReference type="PANTHER" id="PTHR14359">
    <property type="entry name" value="HOMO-OLIGOMERIC FLAVIN CONTAINING CYS DECARBOXYLASE FAMILY"/>
    <property type="match status" value="1"/>
</dbReference>
<dbReference type="Proteomes" id="UP000591941">
    <property type="component" value="Unassembled WGS sequence"/>
</dbReference>
<dbReference type="GeneID" id="93485466"/>
<dbReference type="Pfam" id="PF04127">
    <property type="entry name" value="DFP"/>
    <property type="match status" value="1"/>
</dbReference>
<keyword evidence="1 3" id="KW-0210">Decarboxylase</keyword>
<feature type="binding site" evidence="3">
    <location>
        <position position="341"/>
    </location>
    <ligand>
        <name>CTP</name>
        <dbReference type="ChEBI" id="CHEBI:37563"/>
    </ligand>
</feature>
<dbReference type="GO" id="GO:0071513">
    <property type="term" value="C:phosphopantothenoylcysteine decarboxylase complex"/>
    <property type="evidence" value="ECO:0007669"/>
    <property type="project" value="TreeGrafter"/>
</dbReference>
<dbReference type="GO" id="GO:0015941">
    <property type="term" value="P:pantothenate catabolic process"/>
    <property type="evidence" value="ECO:0007669"/>
    <property type="project" value="InterPro"/>
</dbReference>
<evidence type="ECO:0000256" key="2">
    <source>
        <dbReference type="ARBA" id="ARBA00023239"/>
    </source>
</evidence>
<feature type="binding site" evidence="3">
    <location>
        <begin position="305"/>
        <end position="308"/>
    </location>
    <ligand>
        <name>CTP</name>
        <dbReference type="ChEBI" id="CHEBI:37563"/>
    </ligand>
</feature>
<feature type="domain" description="Flavoprotein" evidence="5">
    <location>
        <begin position="7"/>
        <end position="178"/>
    </location>
</feature>
<dbReference type="GO" id="GO:0004632">
    <property type="term" value="F:phosphopantothenate--cysteine ligase activity"/>
    <property type="evidence" value="ECO:0007669"/>
    <property type="project" value="UniProtKB-UniRule"/>
</dbReference>
<dbReference type="RefSeq" id="WP_159821953.1">
    <property type="nucleotide sequence ID" value="NZ_CABWNB010000001.1"/>
</dbReference>
<comment type="similarity">
    <text evidence="3 4">In the C-terminal section; belongs to the PPC synthetase family.</text>
</comment>
<dbReference type="EC" id="4.1.1.36" evidence="3"/>
<keyword evidence="3 4" id="KW-0285">Flavoprotein</keyword>
<organism evidence="7 8">
    <name type="scientific">Negativicoccus succinicivorans</name>
    <dbReference type="NCBI Taxonomy" id="620903"/>
    <lineage>
        <taxon>Bacteria</taxon>
        <taxon>Bacillati</taxon>
        <taxon>Bacillota</taxon>
        <taxon>Negativicutes</taxon>
        <taxon>Veillonellales</taxon>
        <taxon>Veillonellaceae</taxon>
        <taxon>Negativicoccus</taxon>
    </lineage>
</organism>
<feature type="binding site" evidence="3">
    <location>
        <position position="323"/>
    </location>
    <ligand>
        <name>CTP</name>
        <dbReference type="ChEBI" id="CHEBI:37563"/>
    </ligand>
</feature>
<dbReference type="PANTHER" id="PTHR14359:SF6">
    <property type="entry name" value="PHOSPHOPANTOTHENOYLCYSTEINE DECARBOXYLASE"/>
    <property type="match status" value="1"/>
</dbReference>
<reference evidence="7 8" key="1">
    <citation type="submission" date="2020-08" db="EMBL/GenBank/DDBJ databases">
        <title>Genomic Encyclopedia of Type Strains, Phase IV (KMG-IV): sequencing the most valuable type-strain genomes for metagenomic binning, comparative biology and taxonomic classification.</title>
        <authorList>
            <person name="Goeker M."/>
        </authorList>
    </citation>
    <scope>NUCLEOTIDE SEQUENCE [LARGE SCALE GENOMIC DNA]</scope>
    <source>
        <strain evidence="7 8">DSM 21255</strain>
    </source>
</reference>
<evidence type="ECO:0000256" key="1">
    <source>
        <dbReference type="ARBA" id="ARBA00022793"/>
    </source>
</evidence>
<comment type="similarity">
    <text evidence="3 4">In the N-terminal section; belongs to the HFCD (homo-oligomeric flavin containing Cys decarboxylase) superfamily.</text>
</comment>
<keyword evidence="3" id="KW-0511">Multifunctional enzyme</keyword>
<keyword evidence="2 3" id="KW-0456">Lyase</keyword>
<dbReference type="OrthoDB" id="9802554at2"/>